<reference evidence="13 14" key="1">
    <citation type="submission" date="2019-04" db="EMBL/GenBank/DDBJ databases">
        <title>Annotation for the trematode Fasciola gigantica.</title>
        <authorList>
            <person name="Choi Y.-J."/>
        </authorList>
    </citation>
    <scope>NUCLEOTIDE SEQUENCE [LARGE SCALE GENOMIC DNA]</scope>
    <source>
        <strain evidence="13">Uganda_cow_1</strain>
    </source>
</reference>
<evidence type="ECO:0000256" key="1">
    <source>
        <dbReference type="ARBA" id="ARBA00004651"/>
    </source>
</evidence>
<feature type="region of interest" description="Disordered" evidence="11">
    <location>
        <begin position="717"/>
        <end position="745"/>
    </location>
</feature>
<evidence type="ECO:0000256" key="11">
    <source>
        <dbReference type="SAM" id="MobiDB-lite"/>
    </source>
</evidence>
<feature type="transmembrane region" description="Helical" evidence="12">
    <location>
        <begin position="326"/>
        <end position="346"/>
    </location>
</feature>
<accession>A0A504YVQ8</accession>
<comment type="subcellular location">
    <subcellularLocation>
        <location evidence="1">Cell membrane</location>
        <topology evidence="1">Multi-pass membrane protein</topology>
    </subcellularLocation>
</comment>
<organism evidence="13 14">
    <name type="scientific">Fasciola gigantica</name>
    <name type="common">Giant liver fluke</name>
    <dbReference type="NCBI Taxonomy" id="46835"/>
    <lineage>
        <taxon>Eukaryota</taxon>
        <taxon>Metazoa</taxon>
        <taxon>Spiralia</taxon>
        <taxon>Lophotrochozoa</taxon>
        <taxon>Platyhelminthes</taxon>
        <taxon>Trematoda</taxon>
        <taxon>Digenea</taxon>
        <taxon>Plagiorchiida</taxon>
        <taxon>Echinostomata</taxon>
        <taxon>Echinostomatoidea</taxon>
        <taxon>Fasciolidae</taxon>
        <taxon>Fasciola</taxon>
    </lineage>
</organism>
<dbReference type="PANTHER" id="PTHR21522">
    <property type="entry name" value="PROTON CHANNEL OTOP"/>
    <property type="match status" value="1"/>
</dbReference>
<feature type="compositionally biased region" description="Basic and acidic residues" evidence="11">
    <location>
        <begin position="858"/>
        <end position="871"/>
    </location>
</feature>
<evidence type="ECO:0000256" key="9">
    <source>
        <dbReference type="ARBA" id="ARBA00023136"/>
    </source>
</evidence>
<evidence type="ECO:0000313" key="14">
    <source>
        <dbReference type="Proteomes" id="UP000316759"/>
    </source>
</evidence>
<protein>
    <submittedName>
        <fullName evidence="13">Otopetrin</fullName>
    </submittedName>
</protein>
<evidence type="ECO:0000256" key="6">
    <source>
        <dbReference type="ARBA" id="ARBA00022781"/>
    </source>
</evidence>
<feature type="region of interest" description="Disordered" evidence="11">
    <location>
        <begin position="976"/>
        <end position="1004"/>
    </location>
</feature>
<comment type="caution">
    <text evidence="13">The sequence shown here is derived from an EMBL/GenBank/DDBJ whole genome shotgun (WGS) entry which is preliminary data.</text>
</comment>
<dbReference type="Pfam" id="PF03189">
    <property type="entry name" value="Otopetrin"/>
    <property type="match status" value="1"/>
</dbReference>
<evidence type="ECO:0000256" key="7">
    <source>
        <dbReference type="ARBA" id="ARBA00022989"/>
    </source>
</evidence>
<dbReference type="AlphaFoldDB" id="A0A504YVQ8"/>
<dbReference type="Proteomes" id="UP000316759">
    <property type="component" value="Unassembled WGS sequence"/>
</dbReference>
<evidence type="ECO:0000256" key="5">
    <source>
        <dbReference type="ARBA" id="ARBA00022692"/>
    </source>
</evidence>
<feature type="transmembrane region" description="Helical" evidence="12">
    <location>
        <begin position="77"/>
        <end position="97"/>
    </location>
</feature>
<feature type="transmembrane region" description="Helical" evidence="12">
    <location>
        <begin position="358"/>
        <end position="383"/>
    </location>
</feature>
<keyword evidence="7 12" id="KW-1133">Transmembrane helix</keyword>
<feature type="region of interest" description="Disordered" evidence="11">
    <location>
        <begin position="844"/>
        <end position="871"/>
    </location>
</feature>
<keyword evidence="3" id="KW-0813">Transport</keyword>
<evidence type="ECO:0000313" key="13">
    <source>
        <dbReference type="EMBL" id="TPP66062.1"/>
    </source>
</evidence>
<dbReference type="GO" id="GO:0005886">
    <property type="term" value="C:plasma membrane"/>
    <property type="evidence" value="ECO:0007669"/>
    <property type="project" value="UniProtKB-SubCell"/>
</dbReference>
<dbReference type="OrthoDB" id="6429739at2759"/>
<keyword evidence="10" id="KW-0407">Ion channel</keyword>
<evidence type="ECO:0000256" key="8">
    <source>
        <dbReference type="ARBA" id="ARBA00023065"/>
    </source>
</evidence>
<evidence type="ECO:0000256" key="4">
    <source>
        <dbReference type="ARBA" id="ARBA00022475"/>
    </source>
</evidence>
<feature type="transmembrane region" description="Helical" evidence="12">
    <location>
        <begin position="130"/>
        <end position="152"/>
    </location>
</feature>
<feature type="region of interest" description="Disordered" evidence="11">
    <location>
        <begin position="941"/>
        <end position="964"/>
    </location>
</feature>
<evidence type="ECO:0000256" key="12">
    <source>
        <dbReference type="SAM" id="Phobius"/>
    </source>
</evidence>
<comment type="similarity">
    <text evidence="2">Belongs to the otopetrin family.</text>
</comment>
<dbReference type="PANTHER" id="PTHR21522:SF32">
    <property type="entry name" value="OTOPETRIN-2"/>
    <property type="match status" value="1"/>
</dbReference>
<feature type="transmembrane region" description="Helical" evidence="12">
    <location>
        <begin position="37"/>
        <end position="57"/>
    </location>
</feature>
<name>A0A504YVQ8_FASGI</name>
<keyword evidence="5 12" id="KW-0812">Transmembrane</keyword>
<keyword evidence="8" id="KW-0406">Ion transport</keyword>
<dbReference type="EMBL" id="SUNJ01002327">
    <property type="protein sequence ID" value="TPP66062.1"/>
    <property type="molecule type" value="Genomic_DNA"/>
</dbReference>
<dbReference type="InterPro" id="IPR004878">
    <property type="entry name" value="Otopetrin"/>
</dbReference>
<sequence length="1040" mass="116957">MLQQRLSTVNRQQSLETDCYHGDSMAPRKNRQNDRQAICFLYASSVVAASLSLAVASMEYADPNDHRSITAEWGRPLFVSSLYATSCLILLAMAGYFESHRSETFEAVHRGTGPVPFSVKFSIKGEKVNLYLRLGLAMFGVMSIGHVAVKFVEDRPTTNNVFCLHLKSILEMAFFVLQTLFILRYHRLVILRYNEAMGAGLVHLLTTNLCVWADISVGKIDKTLSYGKQWRTKSSIAAEHYHHPVDHPLNSNTTDEIHPIILSLNLIDISFYLLPTVSEYCLLAAALLYEITVRIGQPSFIEIEKSKEGNQSNGHRKECKDCSASAGSWFGIVTVLLVLALTIVTATTPKYVENTSNFWKSIIILAEEAILCLFGIAFVIMAFVQIRKLKFSIATRQSHLEEFLLYTAFFFSANYTISTMILSADFEDENRTFNTMHNTERYLLICRCTLNAFELVQILFQTYMIQDSFHRCSDRVKHQIMKPGRQAIVALLGINLAFWIQQSFQLKNADILFLIESDKGAYGWILYVVTMPISLFYRYHCTVCLSQCFNKLYEDETHRFEEIWRYRVDPLTDMVNPTMGSICIYGQEDGFPLDTKERKPSEVSLTNNRVKRMAAFAKTKPWKTIDFPEERQIITPVLEETTCDTCSSHMQTVHLLGEDTVGISTVKTDSDKLDVMSEKDNASNGMEQNDVNNVGVGQFIGSAGATVPSKFTCQTLKSRPSSTVDSPTGQAVELNTSPNENQPVTATKSQFRNSALFNDSNIPPHRRQTVSLKLIRTPCKDDELFLTECEPKPNETSKLPRHSLTKHFAQPPPIRRRRTLRNLETAKYRVLAAELAHRMVIERGGTNANGHTNPLGDKSPEPQSDHSPSDKLNETVAYNTVHSFSPIQTAVRRRASTRHSSGRKSEFRVAQAMTETAAITIAPVETQVAISLQSGLNIPQQTDDSGVVENDSKSPKKFRHRPSLFPGRASYFTASKTDREHSAHSAEHSPEVHHKSARRFREGSSHSFLGVNKVEPTESNAVSTLKDTTATNIELTKSTI</sequence>
<keyword evidence="9 12" id="KW-0472">Membrane</keyword>
<dbReference type="GO" id="GO:0015252">
    <property type="term" value="F:proton channel activity"/>
    <property type="evidence" value="ECO:0007669"/>
    <property type="project" value="InterPro"/>
</dbReference>
<keyword evidence="4" id="KW-1003">Cell membrane</keyword>
<keyword evidence="6" id="KW-0375">Hydrogen ion transport</keyword>
<feature type="transmembrane region" description="Helical" evidence="12">
    <location>
        <begin position="403"/>
        <end position="422"/>
    </location>
</feature>
<gene>
    <name evidence="13" type="ORF">FGIG_01056</name>
</gene>
<proteinExistence type="inferred from homology"/>
<evidence type="ECO:0000256" key="3">
    <source>
        <dbReference type="ARBA" id="ARBA00022448"/>
    </source>
</evidence>
<feature type="transmembrane region" description="Helical" evidence="12">
    <location>
        <begin position="164"/>
        <end position="183"/>
    </location>
</feature>
<keyword evidence="14" id="KW-1185">Reference proteome</keyword>
<evidence type="ECO:0000256" key="10">
    <source>
        <dbReference type="ARBA" id="ARBA00023303"/>
    </source>
</evidence>
<evidence type="ECO:0000256" key="2">
    <source>
        <dbReference type="ARBA" id="ARBA00006513"/>
    </source>
</evidence>